<feature type="compositionally biased region" description="Basic and acidic residues" evidence="1">
    <location>
        <begin position="42"/>
        <end position="52"/>
    </location>
</feature>
<feature type="compositionally biased region" description="Basic residues" evidence="1">
    <location>
        <begin position="53"/>
        <end position="77"/>
    </location>
</feature>
<dbReference type="AlphaFoldDB" id="A0A137NSE8"/>
<evidence type="ECO:0000313" key="2">
    <source>
        <dbReference type="EMBL" id="KXN65610.1"/>
    </source>
</evidence>
<evidence type="ECO:0000256" key="1">
    <source>
        <dbReference type="SAM" id="MobiDB-lite"/>
    </source>
</evidence>
<dbReference type="EMBL" id="KQ964845">
    <property type="protein sequence ID" value="KXN65610.1"/>
    <property type="molecule type" value="Genomic_DNA"/>
</dbReference>
<evidence type="ECO:0000313" key="3">
    <source>
        <dbReference type="Proteomes" id="UP000070444"/>
    </source>
</evidence>
<gene>
    <name evidence="2" type="ORF">CONCODRAFT_80723</name>
</gene>
<reference evidence="2 3" key="1">
    <citation type="journal article" date="2015" name="Genome Biol. Evol.">
        <title>Phylogenomic analyses indicate that early fungi evolved digesting cell walls of algal ancestors of land plants.</title>
        <authorList>
            <person name="Chang Y."/>
            <person name="Wang S."/>
            <person name="Sekimoto S."/>
            <person name="Aerts A.L."/>
            <person name="Choi C."/>
            <person name="Clum A."/>
            <person name="LaButti K.M."/>
            <person name="Lindquist E.A."/>
            <person name="Yee Ngan C."/>
            <person name="Ohm R.A."/>
            <person name="Salamov A.A."/>
            <person name="Grigoriev I.V."/>
            <person name="Spatafora J.W."/>
            <person name="Berbee M.L."/>
        </authorList>
    </citation>
    <scope>NUCLEOTIDE SEQUENCE [LARGE SCALE GENOMIC DNA]</scope>
    <source>
        <strain evidence="2 3">NRRL 28638</strain>
    </source>
</reference>
<feature type="compositionally biased region" description="Low complexity" evidence="1">
    <location>
        <begin position="27"/>
        <end position="41"/>
    </location>
</feature>
<accession>A0A137NSE8</accession>
<feature type="region of interest" description="Disordered" evidence="1">
    <location>
        <begin position="25"/>
        <end position="77"/>
    </location>
</feature>
<name>A0A137NSE8_CONC2</name>
<keyword evidence="3" id="KW-1185">Reference proteome</keyword>
<sequence>MDGLEIEYLPLPQPNVAANNQFTLNQSSSSVSLTTQSSKISMDSHDGSNKQDHHQKHHHKHHFSSLSNKLKKFFKKL</sequence>
<proteinExistence type="predicted"/>
<organism evidence="2 3">
    <name type="scientific">Conidiobolus coronatus (strain ATCC 28846 / CBS 209.66 / NRRL 28638)</name>
    <name type="common">Delacroixia coronata</name>
    <dbReference type="NCBI Taxonomy" id="796925"/>
    <lineage>
        <taxon>Eukaryota</taxon>
        <taxon>Fungi</taxon>
        <taxon>Fungi incertae sedis</taxon>
        <taxon>Zoopagomycota</taxon>
        <taxon>Entomophthoromycotina</taxon>
        <taxon>Entomophthoromycetes</taxon>
        <taxon>Entomophthorales</taxon>
        <taxon>Ancylistaceae</taxon>
        <taxon>Conidiobolus</taxon>
    </lineage>
</organism>
<dbReference type="Proteomes" id="UP000070444">
    <property type="component" value="Unassembled WGS sequence"/>
</dbReference>
<protein>
    <submittedName>
        <fullName evidence="2">Uncharacterized protein</fullName>
    </submittedName>
</protein>